<name>A0A1S5XXL3_HELME</name>
<evidence type="ECO:0000256" key="9">
    <source>
        <dbReference type="RuleBase" id="RU351113"/>
    </source>
</evidence>
<dbReference type="PANTHER" id="PTHR21137:SF44">
    <property type="entry name" value="ODORANT RECEPTOR 13A-RELATED"/>
    <property type="match status" value="1"/>
</dbReference>
<dbReference type="EMBL" id="KY399264">
    <property type="protein sequence ID" value="AQQ73495.1"/>
    <property type="molecule type" value="mRNA"/>
</dbReference>
<dbReference type="GO" id="GO:0005886">
    <property type="term" value="C:plasma membrane"/>
    <property type="evidence" value="ECO:0007669"/>
    <property type="project" value="UniProtKB-SubCell"/>
</dbReference>
<keyword evidence="3 9" id="KW-0812">Transmembrane</keyword>
<dbReference type="GO" id="GO:0007165">
    <property type="term" value="P:signal transduction"/>
    <property type="evidence" value="ECO:0007669"/>
    <property type="project" value="UniProtKB-KW"/>
</dbReference>
<keyword evidence="6 9" id="KW-0472">Membrane</keyword>
<feature type="transmembrane region" description="Helical" evidence="9">
    <location>
        <begin position="189"/>
        <end position="215"/>
    </location>
</feature>
<proteinExistence type="evidence at transcript level"/>
<evidence type="ECO:0000313" key="10">
    <source>
        <dbReference type="EMBL" id="AQQ73495.1"/>
    </source>
</evidence>
<gene>
    <name evidence="10" type="primary">OR12</name>
</gene>
<evidence type="ECO:0000256" key="4">
    <source>
        <dbReference type="ARBA" id="ARBA00022725"/>
    </source>
</evidence>
<accession>A0A1S5XXL3</accession>
<evidence type="ECO:0000256" key="5">
    <source>
        <dbReference type="ARBA" id="ARBA00022989"/>
    </source>
</evidence>
<keyword evidence="8 9" id="KW-0807">Transducer</keyword>
<feature type="transmembrane region" description="Helical" evidence="9">
    <location>
        <begin position="70"/>
        <end position="89"/>
    </location>
</feature>
<protein>
    <recommendedName>
        <fullName evidence="9">Odorant receptor</fullName>
    </recommendedName>
</protein>
<dbReference type="GO" id="GO:0005549">
    <property type="term" value="F:odorant binding"/>
    <property type="evidence" value="ECO:0007669"/>
    <property type="project" value="InterPro"/>
</dbReference>
<keyword evidence="2 9" id="KW-0716">Sensory transduction</keyword>
<comment type="caution">
    <text evidence="9">Lacks conserved residue(s) required for the propagation of feature annotation.</text>
</comment>
<evidence type="ECO:0000256" key="6">
    <source>
        <dbReference type="ARBA" id="ARBA00023136"/>
    </source>
</evidence>
<evidence type="ECO:0000256" key="1">
    <source>
        <dbReference type="ARBA" id="ARBA00004141"/>
    </source>
</evidence>
<dbReference type="Pfam" id="PF02949">
    <property type="entry name" value="7tm_6"/>
    <property type="match status" value="1"/>
</dbReference>
<feature type="transmembrane region" description="Helical" evidence="9">
    <location>
        <begin position="134"/>
        <end position="156"/>
    </location>
</feature>
<keyword evidence="4 9" id="KW-0552">Olfaction</keyword>
<evidence type="ECO:0000256" key="7">
    <source>
        <dbReference type="ARBA" id="ARBA00023170"/>
    </source>
</evidence>
<dbReference type="GO" id="GO:0004984">
    <property type="term" value="F:olfactory receptor activity"/>
    <property type="evidence" value="ECO:0007669"/>
    <property type="project" value="InterPro"/>
</dbReference>
<feature type="transmembrane region" description="Helical" evidence="9">
    <location>
        <begin position="33"/>
        <end position="58"/>
    </location>
</feature>
<sequence>MSYFDKSLEIVKFVFTLSGITYKSKKLNTKEKLIVRSIYYFNFVSVNSDVVGAVYCFIDGVQTGKTFVELTYIAPCITFAILCSLKAFCMFHYEDHVSDLIDQLRDLDNKRKDESDIKKRETNFLHAILKASNIINLMLLLTFCVSPFILIAYKYVKTSEVELFLPLLIKYPFDSYDIKYWPYVYVHQFWSVVLVIVNLSVSDYLLFICCTYLRIQFRFLQKDIREIVTSNRKLTEPELVLLQEKIVNLVKWHQELIRLTGCLELIYAKSTLYNFVSSSVLICFTGFNVVTIDNVAFTIIFVVFLSTSLLQIFSLCFFGDLLMESSTEVRNAVYESKWYYTNTKAAKSLLIIQTRTDNPCKLTAFGFSEVNLKAFMSILSSAWSYFALLKTIYNED</sequence>
<comment type="similarity">
    <text evidence="9">Belongs to the insect chemoreceptor superfamily. Heteromeric odorant receptor channel (TC 1.A.69) family.</text>
</comment>
<feature type="transmembrane region" description="Helical" evidence="9">
    <location>
        <begin position="272"/>
        <end position="290"/>
    </location>
</feature>
<dbReference type="AlphaFoldDB" id="A0A1S5XXL3"/>
<keyword evidence="7 9" id="KW-0675">Receptor</keyword>
<keyword evidence="5 9" id="KW-1133">Transmembrane helix</keyword>
<reference evidence="10" key="2">
    <citation type="submission" date="2016-12" db="EMBL/GenBank/DDBJ databases">
        <authorList>
            <person name="Song W.-J."/>
            <person name="Kurnit D.M."/>
        </authorList>
    </citation>
    <scope>NUCLEOTIDE SEQUENCE</scope>
</reference>
<evidence type="ECO:0000256" key="3">
    <source>
        <dbReference type="ARBA" id="ARBA00022692"/>
    </source>
</evidence>
<dbReference type="PANTHER" id="PTHR21137">
    <property type="entry name" value="ODORANT RECEPTOR"/>
    <property type="match status" value="1"/>
</dbReference>
<evidence type="ECO:0000256" key="2">
    <source>
        <dbReference type="ARBA" id="ARBA00022606"/>
    </source>
</evidence>
<dbReference type="InterPro" id="IPR004117">
    <property type="entry name" value="7tm6_olfct_rcpt"/>
</dbReference>
<comment type="subcellular location">
    <subcellularLocation>
        <location evidence="9">Cell membrane</location>
        <topology evidence="9">Multi-pass membrane protein</topology>
    </subcellularLocation>
    <subcellularLocation>
        <location evidence="1">Membrane</location>
        <topology evidence="1">Multi-pass membrane protein</topology>
    </subcellularLocation>
</comment>
<feature type="transmembrane region" description="Helical" evidence="9">
    <location>
        <begin position="296"/>
        <end position="318"/>
    </location>
</feature>
<reference evidence="10" key="1">
    <citation type="journal article" date="2013" name="PLoS Genet.">
        <title>Female behaviour drives expression and evolution of gustatory receptors in butterflies.</title>
        <authorList>
            <person name="Briscoe A.D."/>
            <person name="Macias-Munoz A."/>
            <person name="Kozak K.M."/>
            <person name="Walters J.R."/>
            <person name="Yuan F."/>
            <person name="Jamie G.A."/>
            <person name="Martin S.H."/>
            <person name="Dasmahapatra K.K."/>
            <person name="Ferguson L.C."/>
            <person name="Mallet J."/>
            <person name="Jacquin-Joly E."/>
            <person name="Jiggins C.D."/>
        </authorList>
    </citation>
    <scope>NUCLEOTIDE SEQUENCE</scope>
</reference>
<organism evidence="10">
    <name type="scientific">Heliconius melpomene rosina</name>
    <dbReference type="NCBI Taxonomy" id="171916"/>
    <lineage>
        <taxon>Eukaryota</taxon>
        <taxon>Metazoa</taxon>
        <taxon>Ecdysozoa</taxon>
        <taxon>Arthropoda</taxon>
        <taxon>Hexapoda</taxon>
        <taxon>Insecta</taxon>
        <taxon>Pterygota</taxon>
        <taxon>Neoptera</taxon>
        <taxon>Endopterygota</taxon>
        <taxon>Lepidoptera</taxon>
        <taxon>Glossata</taxon>
        <taxon>Ditrysia</taxon>
        <taxon>Papilionoidea</taxon>
        <taxon>Nymphalidae</taxon>
        <taxon>Heliconiinae</taxon>
        <taxon>Heliconiini</taxon>
        <taxon>Heliconius</taxon>
    </lineage>
</organism>
<evidence type="ECO:0000256" key="8">
    <source>
        <dbReference type="ARBA" id="ARBA00023224"/>
    </source>
</evidence>